<evidence type="ECO:0000313" key="2">
    <source>
        <dbReference type="Proteomes" id="UP000835052"/>
    </source>
</evidence>
<dbReference type="Proteomes" id="UP000835052">
    <property type="component" value="Unassembled WGS sequence"/>
</dbReference>
<evidence type="ECO:0000313" key="1">
    <source>
        <dbReference type="EMBL" id="CAD6197080.1"/>
    </source>
</evidence>
<accession>A0A8S1HSD5</accession>
<comment type="caution">
    <text evidence="1">The sequence shown here is derived from an EMBL/GenBank/DDBJ whole genome shotgun (WGS) entry which is preliminary data.</text>
</comment>
<evidence type="ECO:0008006" key="3">
    <source>
        <dbReference type="Google" id="ProtNLM"/>
    </source>
</evidence>
<organism evidence="1 2">
    <name type="scientific">Caenorhabditis auriculariae</name>
    <dbReference type="NCBI Taxonomy" id="2777116"/>
    <lineage>
        <taxon>Eukaryota</taxon>
        <taxon>Metazoa</taxon>
        <taxon>Ecdysozoa</taxon>
        <taxon>Nematoda</taxon>
        <taxon>Chromadorea</taxon>
        <taxon>Rhabditida</taxon>
        <taxon>Rhabditina</taxon>
        <taxon>Rhabditomorpha</taxon>
        <taxon>Rhabditoidea</taxon>
        <taxon>Rhabditidae</taxon>
        <taxon>Peloderinae</taxon>
        <taxon>Caenorhabditis</taxon>
    </lineage>
</organism>
<dbReference type="AlphaFoldDB" id="A0A8S1HSD5"/>
<dbReference type="InterPro" id="IPR052797">
    <property type="entry name" value="RegFact_GeneExpr_CellDeath"/>
</dbReference>
<keyword evidence="2" id="KW-1185">Reference proteome</keyword>
<dbReference type="PANTHER" id="PTHR33936:SF24">
    <property type="entry name" value="C2H2-TYPE DOMAIN-CONTAINING PROTEIN"/>
    <property type="match status" value="1"/>
</dbReference>
<gene>
    <name evidence="1" type="ORF">CAUJ_LOCUS12990</name>
</gene>
<reference evidence="1" key="1">
    <citation type="submission" date="2020-10" db="EMBL/GenBank/DDBJ databases">
        <authorList>
            <person name="Kikuchi T."/>
        </authorList>
    </citation>
    <scope>NUCLEOTIDE SEQUENCE</scope>
    <source>
        <strain evidence="1">NKZ352</strain>
    </source>
</reference>
<dbReference type="PANTHER" id="PTHR33936">
    <property type="entry name" value="PROTEIN CBG17840"/>
    <property type="match status" value="1"/>
</dbReference>
<dbReference type="EMBL" id="CAJGYM010000085">
    <property type="protein sequence ID" value="CAD6197080.1"/>
    <property type="molecule type" value="Genomic_DNA"/>
</dbReference>
<sequence>MKALEEHTSLPNKVQKYDFCNLCQSMIPTECFETHAARRKLSGICEKPSTELEGVVLCRVCNTYFTIVNYRVHLHHVHGVPSAVKRAYFKSEEDFTMFRLKLQNWGTKFRKIPGFSYHEGLVFESYRCCWTPTGKSKCDDKSPASTSKEDFCTAFLNKNTSVDGSVRVLYCLHHIHDDSGYQFPDSLCQGILKLQELGYSMSRVLRELRVEAHSYAQPGTTMYRRIRNLSMIQLKKICQDLLNNRWTRSQNASFLPTVAFSDSIAHSEVPFLRKLYAMEIDYKKTMEKIAKSDSEQLFEIFRTELCAKLVAPSSEESS</sequence>
<proteinExistence type="predicted"/>
<name>A0A8S1HSD5_9PELO</name>
<protein>
    <recommendedName>
        <fullName evidence="3">C2H2-type domain-containing protein</fullName>
    </recommendedName>
</protein>